<dbReference type="EMBL" id="CM055104">
    <property type="protein sequence ID" value="KAJ7533243.1"/>
    <property type="molecule type" value="Genomic_DNA"/>
</dbReference>
<organism evidence="1 2">
    <name type="scientific">Diphasiastrum complanatum</name>
    <name type="common">Issler's clubmoss</name>
    <name type="synonym">Lycopodium complanatum</name>
    <dbReference type="NCBI Taxonomy" id="34168"/>
    <lineage>
        <taxon>Eukaryota</taxon>
        <taxon>Viridiplantae</taxon>
        <taxon>Streptophyta</taxon>
        <taxon>Embryophyta</taxon>
        <taxon>Tracheophyta</taxon>
        <taxon>Lycopodiopsida</taxon>
        <taxon>Lycopodiales</taxon>
        <taxon>Lycopodiaceae</taxon>
        <taxon>Lycopodioideae</taxon>
        <taxon>Diphasiastrum</taxon>
    </lineage>
</organism>
<keyword evidence="2" id="KW-1185">Reference proteome</keyword>
<accession>A0ACC2BUE2</accession>
<protein>
    <submittedName>
        <fullName evidence="1">Uncharacterized protein</fullName>
    </submittedName>
</protein>
<evidence type="ECO:0000313" key="2">
    <source>
        <dbReference type="Proteomes" id="UP001162992"/>
    </source>
</evidence>
<dbReference type="Proteomes" id="UP001162992">
    <property type="component" value="Chromosome 13"/>
</dbReference>
<evidence type="ECO:0000313" key="1">
    <source>
        <dbReference type="EMBL" id="KAJ7533243.1"/>
    </source>
</evidence>
<comment type="caution">
    <text evidence="1">The sequence shown here is derived from an EMBL/GenBank/DDBJ whole genome shotgun (WGS) entry which is preliminary data.</text>
</comment>
<gene>
    <name evidence="1" type="ORF">O6H91_13G039300</name>
</gene>
<sequence length="575" mass="63191">MMHRGLSQPPAAPALASTAATLFPLRKFTGLIGPLDRLRFYRKCFHDLDDQLLQLHTEVARANGSSGAATAAEVDATILQAEICCLEELIMLFTRLNSAISNVGSDAQAKSRLLFGGESSNLDYPLAGNNELDLSLVTDILMLSATSPWTLYVTERTQWQLCYVSPSVKRMLGWRPAELVGILSWDGCHPDDIPTMQRMLQLSDNGQLASGTTVVYRRMRKDRSYSTVQATGRAVGTRWYAWVEQDMSTFSANLQQIPRTDAMDAETLANLRLRRQSNNVRVSQDRTEGRTWPTPINAILSSPTSAIHGFGERQQKAQRGKPNPVETVDPVEMTNFALEMSSMDIAGEETQAPIKGAAQGSSTESYPVGNGLRSEANGKAWRGCLAQDDTTNASAVMPSKQKMPNFSAQRENPSSQTWAGANMDELSLLMGKKVLLAEDDAVNRAIGKRLLESLKCEVTVACNGKEALDILQRNQPISPGSLLDGKEIPAQFDLVLMDLLMPVMDGTSVVEKFRDWEAEQVPPTEPIVIFAVTANVSDGDMVKCAQIGFDEFVSKPLTVDKLLDRLVKRTTKEKM</sequence>
<reference evidence="2" key="1">
    <citation type="journal article" date="2024" name="Proc. Natl. Acad. Sci. U.S.A.">
        <title>Extraordinary preservation of gene collinearity over three hundred million years revealed in homosporous lycophytes.</title>
        <authorList>
            <person name="Li C."/>
            <person name="Wickell D."/>
            <person name="Kuo L.Y."/>
            <person name="Chen X."/>
            <person name="Nie B."/>
            <person name="Liao X."/>
            <person name="Peng D."/>
            <person name="Ji J."/>
            <person name="Jenkins J."/>
            <person name="Williams M."/>
            <person name="Shu S."/>
            <person name="Plott C."/>
            <person name="Barry K."/>
            <person name="Rajasekar S."/>
            <person name="Grimwood J."/>
            <person name="Han X."/>
            <person name="Sun S."/>
            <person name="Hou Z."/>
            <person name="He W."/>
            <person name="Dai G."/>
            <person name="Sun C."/>
            <person name="Schmutz J."/>
            <person name="Leebens-Mack J.H."/>
            <person name="Li F.W."/>
            <person name="Wang L."/>
        </authorList>
    </citation>
    <scope>NUCLEOTIDE SEQUENCE [LARGE SCALE GENOMIC DNA]</scope>
    <source>
        <strain evidence="2">cv. PW_Plant_1</strain>
    </source>
</reference>
<proteinExistence type="predicted"/>
<name>A0ACC2BUE2_DIPCM</name>